<keyword evidence="2" id="KW-1185">Reference proteome</keyword>
<evidence type="ECO:0000313" key="1">
    <source>
        <dbReference type="EMBL" id="MFD1711840.1"/>
    </source>
</evidence>
<protein>
    <submittedName>
        <fullName evidence="1">Uncharacterized protein</fullName>
    </submittedName>
</protein>
<evidence type="ECO:0000313" key="2">
    <source>
        <dbReference type="Proteomes" id="UP001597304"/>
    </source>
</evidence>
<comment type="caution">
    <text evidence="1">The sequence shown here is derived from an EMBL/GenBank/DDBJ whole genome shotgun (WGS) entry which is preliminary data.</text>
</comment>
<organism evidence="1 2">
    <name type="scientific">Ottowia flava</name>
    <dbReference type="NCBI Taxonomy" id="2675430"/>
    <lineage>
        <taxon>Bacteria</taxon>
        <taxon>Pseudomonadati</taxon>
        <taxon>Pseudomonadota</taxon>
        <taxon>Betaproteobacteria</taxon>
        <taxon>Burkholderiales</taxon>
        <taxon>Comamonadaceae</taxon>
        <taxon>Ottowia</taxon>
    </lineage>
</organism>
<name>A0ABW4KUX1_9BURK</name>
<gene>
    <name evidence="1" type="ORF">ACFSF0_14590</name>
</gene>
<accession>A0ABW4KUX1</accession>
<dbReference type="EMBL" id="JBHUEJ010000035">
    <property type="protein sequence ID" value="MFD1711840.1"/>
    <property type="molecule type" value="Genomic_DNA"/>
</dbReference>
<dbReference type="RefSeq" id="WP_147914790.1">
    <property type="nucleotide sequence ID" value="NZ_JBHUEJ010000035.1"/>
</dbReference>
<dbReference type="Proteomes" id="UP001597304">
    <property type="component" value="Unassembled WGS sequence"/>
</dbReference>
<sequence length="96" mass="10493">MNTPPVSPQGTDVDYVVGPDGLSPGQQARARVIGRLEFRAGDGPMITIEPDAQLELERAPQSMVMSWQEEGQPMNAAIPLVQFNEYLEKGLIAVDR</sequence>
<reference evidence="2" key="1">
    <citation type="journal article" date="2019" name="Int. J. Syst. Evol. Microbiol.">
        <title>The Global Catalogue of Microorganisms (GCM) 10K type strain sequencing project: providing services to taxonomists for standard genome sequencing and annotation.</title>
        <authorList>
            <consortium name="The Broad Institute Genomics Platform"/>
            <consortium name="The Broad Institute Genome Sequencing Center for Infectious Disease"/>
            <person name="Wu L."/>
            <person name="Ma J."/>
        </authorList>
    </citation>
    <scope>NUCLEOTIDE SEQUENCE [LARGE SCALE GENOMIC DNA]</scope>
    <source>
        <strain evidence="2">LMG 29247</strain>
    </source>
</reference>
<proteinExistence type="predicted"/>